<dbReference type="EMBL" id="JABELV010000024">
    <property type="protein sequence ID" value="KAG7562832.1"/>
    <property type="molecule type" value="Genomic_DNA"/>
</dbReference>
<evidence type="ECO:0000313" key="3">
    <source>
        <dbReference type="Proteomes" id="UP000812966"/>
    </source>
</evidence>
<evidence type="ECO:0000313" key="2">
    <source>
        <dbReference type="EMBL" id="KAG7562832.1"/>
    </source>
</evidence>
<dbReference type="OrthoDB" id="3361009at2759"/>
<name>A0A8K0NUM3_9TREE</name>
<sequence length="94" mass="10101">MSSTYNHPQPVDLGGNVQTDASATTIKPVEGAPQDATHAPMTVIVDPNAKPEKMSFKEQMRGYAKIYAGKAFGNMDEVALGKAQLADQLPDRKL</sequence>
<dbReference type="AlphaFoldDB" id="A0A8K0NUM3"/>
<proteinExistence type="predicted"/>
<protein>
    <submittedName>
        <fullName evidence="2">Uncharacterized protein</fullName>
    </submittedName>
</protein>
<accession>A0A8K0NUM3</accession>
<comment type="caution">
    <text evidence="2">The sequence shown here is derived from an EMBL/GenBank/DDBJ whole genome shotgun (WGS) entry which is preliminary data.</text>
</comment>
<keyword evidence="3" id="KW-1185">Reference proteome</keyword>
<gene>
    <name evidence="2" type="ORF">FFLO_01661</name>
</gene>
<dbReference type="Proteomes" id="UP000812966">
    <property type="component" value="Unassembled WGS sequence"/>
</dbReference>
<organism evidence="2 3">
    <name type="scientific">Filobasidium floriforme</name>
    <dbReference type="NCBI Taxonomy" id="5210"/>
    <lineage>
        <taxon>Eukaryota</taxon>
        <taxon>Fungi</taxon>
        <taxon>Dikarya</taxon>
        <taxon>Basidiomycota</taxon>
        <taxon>Agaricomycotina</taxon>
        <taxon>Tremellomycetes</taxon>
        <taxon>Filobasidiales</taxon>
        <taxon>Filobasidiaceae</taxon>
        <taxon>Filobasidium</taxon>
    </lineage>
</organism>
<feature type="region of interest" description="Disordered" evidence="1">
    <location>
        <begin position="1"/>
        <end position="24"/>
    </location>
</feature>
<evidence type="ECO:0000256" key="1">
    <source>
        <dbReference type="SAM" id="MobiDB-lite"/>
    </source>
</evidence>
<reference evidence="2" key="1">
    <citation type="submission" date="2020-04" db="EMBL/GenBank/DDBJ databases">
        <title>Analysis of mating type loci in Filobasidium floriforme.</title>
        <authorList>
            <person name="Nowrousian M."/>
        </authorList>
    </citation>
    <scope>NUCLEOTIDE SEQUENCE</scope>
    <source>
        <strain evidence="2">CBS 6242</strain>
    </source>
</reference>